<organism evidence="1">
    <name type="scientific">Barrevirus sp</name>
    <dbReference type="NCBI Taxonomy" id="2487763"/>
    <lineage>
        <taxon>Viruses</taxon>
        <taxon>Varidnaviria</taxon>
        <taxon>Bamfordvirae</taxon>
        <taxon>Nucleocytoviricota</taxon>
        <taxon>Megaviricetes</taxon>
        <taxon>Imitervirales</taxon>
        <taxon>Mimiviridae</taxon>
        <taxon>Klosneuvirinae</taxon>
    </lineage>
</organism>
<protein>
    <submittedName>
        <fullName evidence="1">Uncharacterized protein</fullName>
    </submittedName>
</protein>
<dbReference type="EMBL" id="MK072026">
    <property type="protein sequence ID" value="AYV77289.1"/>
    <property type="molecule type" value="Genomic_DNA"/>
</dbReference>
<proteinExistence type="predicted"/>
<reference evidence="1" key="1">
    <citation type="submission" date="2018-10" db="EMBL/GenBank/DDBJ databases">
        <title>Hidden diversity of soil giant viruses.</title>
        <authorList>
            <person name="Schulz F."/>
            <person name="Alteio L."/>
            <person name="Goudeau D."/>
            <person name="Ryan E.M."/>
            <person name="Malmstrom R.R."/>
            <person name="Blanchard J."/>
            <person name="Woyke T."/>
        </authorList>
    </citation>
    <scope>NUCLEOTIDE SEQUENCE</scope>
    <source>
        <strain evidence="1">BAV1</strain>
    </source>
</reference>
<name>A0A3G4ZV47_9VIRU</name>
<sequence length="79" mass="9452">MTKLLSLIKSKYEDGLVEQEIVTFKEEMVESISDRQFLDVFINRSTDPIKILEKWTDFVEKDDNQIKKIPKKKINIEKY</sequence>
<evidence type="ECO:0000313" key="1">
    <source>
        <dbReference type="EMBL" id="AYV77289.1"/>
    </source>
</evidence>
<accession>A0A3G4ZV47</accession>
<gene>
    <name evidence="1" type="ORF">Barrevirus29_2</name>
</gene>